<dbReference type="KEGG" id="mng:MNEG_13387"/>
<feature type="non-terminal residue" evidence="2">
    <location>
        <position position="64"/>
    </location>
</feature>
<proteinExistence type="predicted"/>
<keyword evidence="3" id="KW-1185">Reference proteome</keyword>
<gene>
    <name evidence="2" type="ORF">MNEG_13387</name>
</gene>
<protein>
    <submittedName>
        <fullName evidence="2">Uncharacterized protein</fullName>
    </submittedName>
</protein>
<accession>A0A0D2J3T2</accession>
<dbReference type="Proteomes" id="UP000054498">
    <property type="component" value="Unassembled WGS sequence"/>
</dbReference>
<dbReference type="AlphaFoldDB" id="A0A0D2J3T2"/>
<dbReference type="EMBL" id="KK104010">
    <property type="protein sequence ID" value="KIY94577.1"/>
    <property type="molecule type" value="Genomic_DNA"/>
</dbReference>
<sequence>MSQRRPKPFTGARRHITVQAAAESEEAAEPAPQQPQQQRQKRAQRVVTVPIATIQPGQELEGTV</sequence>
<evidence type="ECO:0000256" key="1">
    <source>
        <dbReference type="SAM" id="MobiDB-lite"/>
    </source>
</evidence>
<feature type="compositionally biased region" description="Low complexity" evidence="1">
    <location>
        <begin position="29"/>
        <end position="38"/>
    </location>
</feature>
<dbReference type="RefSeq" id="XP_013893597.1">
    <property type="nucleotide sequence ID" value="XM_014038143.1"/>
</dbReference>
<organism evidence="2 3">
    <name type="scientific">Monoraphidium neglectum</name>
    <dbReference type="NCBI Taxonomy" id="145388"/>
    <lineage>
        <taxon>Eukaryota</taxon>
        <taxon>Viridiplantae</taxon>
        <taxon>Chlorophyta</taxon>
        <taxon>core chlorophytes</taxon>
        <taxon>Chlorophyceae</taxon>
        <taxon>CS clade</taxon>
        <taxon>Sphaeropleales</taxon>
        <taxon>Selenastraceae</taxon>
        <taxon>Monoraphidium</taxon>
    </lineage>
</organism>
<reference evidence="2 3" key="1">
    <citation type="journal article" date="2013" name="BMC Genomics">
        <title>Reconstruction of the lipid metabolism for the microalga Monoraphidium neglectum from its genome sequence reveals characteristics suitable for biofuel production.</title>
        <authorList>
            <person name="Bogen C."/>
            <person name="Al-Dilaimi A."/>
            <person name="Albersmeier A."/>
            <person name="Wichmann J."/>
            <person name="Grundmann M."/>
            <person name="Rupp O."/>
            <person name="Lauersen K.J."/>
            <person name="Blifernez-Klassen O."/>
            <person name="Kalinowski J."/>
            <person name="Goesmann A."/>
            <person name="Mussgnug J.H."/>
            <person name="Kruse O."/>
        </authorList>
    </citation>
    <scope>NUCLEOTIDE SEQUENCE [LARGE SCALE GENOMIC DNA]</scope>
    <source>
        <strain evidence="2 3">SAG 48.87</strain>
    </source>
</reference>
<evidence type="ECO:0000313" key="2">
    <source>
        <dbReference type="EMBL" id="KIY94577.1"/>
    </source>
</evidence>
<evidence type="ECO:0000313" key="3">
    <source>
        <dbReference type="Proteomes" id="UP000054498"/>
    </source>
</evidence>
<feature type="region of interest" description="Disordered" evidence="1">
    <location>
        <begin position="20"/>
        <end position="45"/>
    </location>
</feature>
<dbReference type="GeneID" id="25730844"/>
<name>A0A0D2J3T2_9CHLO</name>